<evidence type="ECO:0000313" key="2">
    <source>
        <dbReference type="EMBL" id="SDD94098.1"/>
    </source>
</evidence>
<dbReference type="Proteomes" id="UP000198781">
    <property type="component" value="Unassembled WGS sequence"/>
</dbReference>
<organism evidence="2 3">
    <name type="scientific">Paracidovorax valerianellae</name>
    <dbReference type="NCBI Taxonomy" id="187868"/>
    <lineage>
        <taxon>Bacteria</taxon>
        <taxon>Pseudomonadati</taxon>
        <taxon>Pseudomonadota</taxon>
        <taxon>Betaproteobacteria</taxon>
        <taxon>Burkholderiales</taxon>
        <taxon>Comamonadaceae</taxon>
        <taxon>Paracidovorax</taxon>
    </lineage>
</organism>
<name>A0A1G6YUT6_9BURK</name>
<dbReference type="STRING" id="187868.SAMN05192589_110166"/>
<evidence type="ECO:0000313" key="3">
    <source>
        <dbReference type="Proteomes" id="UP000198781"/>
    </source>
</evidence>
<dbReference type="GO" id="GO:0006310">
    <property type="term" value="P:DNA recombination"/>
    <property type="evidence" value="ECO:0007669"/>
    <property type="project" value="UniProtKB-KW"/>
</dbReference>
<sequence length="359" mass="40775">MAYITNQSQYRVSVENRDDLTILFPFNKFDAASAYMAELRVQHLTPRAEQLNDRWFVHIRKNGRNRLRISCRTRKEAESYVTGGRDARTAANVVRDTVPLVSIGDVALPVWRHRVDKNPVSAVSAVSRARRSRRISHDEEARLLKSLAELDLRRSVASRLREMTDAEIASQTFTCDDAREKALAEIRARLKPVAVETAEVIPYLQVFYLFQVMTAATRRETLGIAWEDIDFEAQTVHVQQAMTVGRPKLSLRVELIDHLRKLPQNTSHVFDISPGHLMSAWRKAGAMAGVEDLLIQDVRYEALSQIVDSGQFTHDELQAFSGAGTREKFMRHAPLSASWLARKLDECCSSTTEVPMQRS</sequence>
<dbReference type="SUPFAM" id="SSF56349">
    <property type="entry name" value="DNA breaking-rejoining enzymes"/>
    <property type="match status" value="1"/>
</dbReference>
<dbReference type="InterPro" id="IPR013762">
    <property type="entry name" value="Integrase-like_cat_sf"/>
</dbReference>
<dbReference type="GO" id="GO:0015074">
    <property type="term" value="P:DNA integration"/>
    <property type="evidence" value="ECO:0007669"/>
    <property type="project" value="InterPro"/>
</dbReference>
<evidence type="ECO:0000256" key="1">
    <source>
        <dbReference type="ARBA" id="ARBA00023172"/>
    </source>
</evidence>
<dbReference type="GO" id="GO:0003677">
    <property type="term" value="F:DNA binding"/>
    <property type="evidence" value="ECO:0007669"/>
    <property type="project" value="InterPro"/>
</dbReference>
<dbReference type="AlphaFoldDB" id="A0A1G6YUT6"/>
<dbReference type="OrthoDB" id="662444at2"/>
<dbReference type="Gene3D" id="1.10.443.10">
    <property type="entry name" value="Intergrase catalytic core"/>
    <property type="match status" value="1"/>
</dbReference>
<dbReference type="InterPro" id="IPR011010">
    <property type="entry name" value="DNA_brk_join_enz"/>
</dbReference>
<proteinExistence type="predicted"/>
<gene>
    <name evidence="2" type="ORF">SAMN05192589_110166</name>
</gene>
<dbReference type="RefSeq" id="WP_092744752.1">
    <property type="nucleotide sequence ID" value="NZ_FMZC01000010.1"/>
</dbReference>
<evidence type="ECO:0008006" key="4">
    <source>
        <dbReference type="Google" id="ProtNLM"/>
    </source>
</evidence>
<reference evidence="2 3" key="1">
    <citation type="submission" date="2016-10" db="EMBL/GenBank/DDBJ databases">
        <authorList>
            <person name="de Groot N.N."/>
        </authorList>
    </citation>
    <scope>NUCLEOTIDE SEQUENCE [LARGE SCALE GENOMIC DNA]</scope>
    <source>
        <strain evidence="2 3">DSM 16619</strain>
    </source>
</reference>
<keyword evidence="3" id="KW-1185">Reference proteome</keyword>
<keyword evidence="1" id="KW-0233">DNA recombination</keyword>
<dbReference type="EMBL" id="FMZC01000010">
    <property type="protein sequence ID" value="SDD94098.1"/>
    <property type="molecule type" value="Genomic_DNA"/>
</dbReference>
<protein>
    <recommendedName>
        <fullName evidence="4">Phage integrase family protein</fullName>
    </recommendedName>
</protein>
<accession>A0A1G6YUT6</accession>